<accession>A0A1I0T4V7</accession>
<feature type="transmembrane region" description="Helical" evidence="1">
    <location>
        <begin position="21"/>
        <end position="41"/>
    </location>
</feature>
<keyword evidence="1" id="KW-0472">Membrane</keyword>
<dbReference type="AlphaFoldDB" id="A0A1I0T4V7"/>
<gene>
    <name evidence="2" type="ORF">SAMN05444374_10495</name>
</gene>
<dbReference type="InterPro" id="IPR021414">
    <property type="entry name" value="DUF3054"/>
</dbReference>
<keyword evidence="1" id="KW-0812">Transmembrane</keyword>
<keyword evidence="1" id="KW-1133">Transmembrane helix</keyword>
<organism evidence="2 3">
    <name type="scientific">Rhodococcoides kroppenstedtii</name>
    <dbReference type="NCBI Taxonomy" id="293050"/>
    <lineage>
        <taxon>Bacteria</taxon>
        <taxon>Bacillati</taxon>
        <taxon>Actinomycetota</taxon>
        <taxon>Actinomycetes</taxon>
        <taxon>Mycobacteriales</taxon>
        <taxon>Nocardiaceae</taxon>
        <taxon>Rhodococcoides</taxon>
    </lineage>
</organism>
<feature type="transmembrane region" description="Helical" evidence="1">
    <location>
        <begin position="57"/>
        <end position="76"/>
    </location>
</feature>
<sequence length="147" mass="15476">MRSAISILVPMTTATRPSTTRVLAPAVALDVVLVLVFAAIGRGSHAEGVTVGGTLSTAWPFLVGLAVGWAATVALYRDKLAPLLILPTGVLVWVSTVVGGMVIRRLIGEGTAFSFVIVASVTLAVFLLGWRAIARIRTRGTARARRR</sequence>
<name>A0A1I0T4V7_9NOCA</name>
<evidence type="ECO:0008006" key="4">
    <source>
        <dbReference type="Google" id="ProtNLM"/>
    </source>
</evidence>
<dbReference type="Proteomes" id="UP000182054">
    <property type="component" value="Unassembled WGS sequence"/>
</dbReference>
<proteinExistence type="predicted"/>
<dbReference type="Pfam" id="PF11255">
    <property type="entry name" value="DUF3054"/>
    <property type="match status" value="1"/>
</dbReference>
<feature type="transmembrane region" description="Helical" evidence="1">
    <location>
        <begin position="113"/>
        <end position="133"/>
    </location>
</feature>
<evidence type="ECO:0000313" key="3">
    <source>
        <dbReference type="Proteomes" id="UP000182054"/>
    </source>
</evidence>
<dbReference type="EMBL" id="FOJN01000004">
    <property type="protein sequence ID" value="SFA46727.1"/>
    <property type="molecule type" value="Genomic_DNA"/>
</dbReference>
<reference evidence="2 3" key="1">
    <citation type="submission" date="2016-10" db="EMBL/GenBank/DDBJ databases">
        <authorList>
            <person name="de Groot N.N."/>
        </authorList>
    </citation>
    <scope>NUCLEOTIDE SEQUENCE [LARGE SCALE GENOMIC DNA]</scope>
    <source>
        <strain evidence="2 3">DSM 44908</strain>
    </source>
</reference>
<evidence type="ECO:0000256" key="1">
    <source>
        <dbReference type="SAM" id="Phobius"/>
    </source>
</evidence>
<evidence type="ECO:0000313" key="2">
    <source>
        <dbReference type="EMBL" id="SFA46727.1"/>
    </source>
</evidence>
<protein>
    <recommendedName>
        <fullName evidence="4">DUF3054 domain-containing protein</fullName>
    </recommendedName>
</protein>
<feature type="transmembrane region" description="Helical" evidence="1">
    <location>
        <begin position="83"/>
        <end position="107"/>
    </location>
</feature>